<dbReference type="InterPro" id="IPR016160">
    <property type="entry name" value="Ald_DH_CS_CYS"/>
</dbReference>
<dbReference type="Gene3D" id="3.40.309.10">
    <property type="entry name" value="Aldehyde Dehydrogenase, Chain A, domain 2"/>
    <property type="match status" value="1"/>
</dbReference>
<dbReference type="InterPro" id="IPR016161">
    <property type="entry name" value="Ald_DH/histidinol_DH"/>
</dbReference>
<feature type="domain" description="Aldehyde dehydrogenase" evidence="5">
    <location>
        <begin position="20"/>
        <end position="486"/>
    </location>
</feature>
<dbReference type="Pfam" id="PF00171">
    <property type="entry name" value="Aldedh"/>
    <property type="match status" value="1"/>
</dbReference>
<dbReference type="GO" id="GO:0016620">
    <property type="term" value="F:oxidoreductase activity, acting on the aldehyde or oxo group of donors, NAD or NADP as acceptor"/>
    <property type="evidence" value="ECO:0007669"/>
    <property type="project" value="InterPro"/>
</dbReference>
<dbReference type="SUPFAM" id="SSF53720">
    <property type="entry name" value="ALDH-like"/>
    <property type="match status" value="1"/>
</dbReference>
<evidence type="ECO:0000259" key="5">
    <source>
        <dbReference type="Pfam" id="PF00171"/>
    </source>
</evidence>
<proteinExistence type="inferred from homology"/>
<evidence type="ECO:0000256" key="4">
    <source>
        <dbReference type="RuleBase" id="RU003345"/>
    </source>
</evidence>
<reference evidence="6 7" key="1">
    <citation type="submission" date="2020-02" db="EMBL/GenBank/DDBJ databases">
        <authorList>
            <person name="Gao J."/>
            <person name="Sun J."/>
        </authorList>
    </citation>
    <scope>NUCLEOTIDE SEQUENCE [LARGE SCALE GENOMIC DNA]</scope>
    <source>
        <strain evidence="6 7">7124</strain>
    </source>
</reference>
<dbReference type="InterPro" id="IPR015590">
    <property type="entry name" value="Aldehyde_DH_dom"/>
</dbReference>
<accession>A0A6M1PJC6</accession>
<dbReference type="Gene3D" id="3.40.605.10">
    <property type="entry name" value="Aldehyde Dehydrogenase, Chain A, domain 1"/>
    <property type="match status" value="1"/>
</dbReference>
<comment type="similarity">
    <text evidence="1 4">Belongs to the aldehyde dehydrogenase family.</text>
</comment>
<dbReference type="Proteomes" id="UP000480151">
    <property type="component" value="Unassembled WGS sequence"/>
</dbReference>
<evidence type="ECO:0000313" key="7">
    <source>
        <dbReference type="Proteomes" id="UP000480151"/>
    </source>
</evidence>
<evidence type="ECO:0000256" key="2">
    <source>
        <dbReference type="ARBA" id="ARBA00023002"/>
    </source>
</evidence>
<keyword evidence="7" id="KW-1185">Reference proteome</keyword>
<dbReference type="FunFam" id="3.40.605.10:FF:000007">
    <property type="entry name" value="NAD/NADP-dependent betaine aldehyde dehydrogenase"/>
    <property type="match status" value="1"/>
</dbReference>
<dbReference type="PANTHER" id="PTHR11699">
    <property type="entry name" value="ALDEHYDE DEHYDROGENASE-RELATED"/>
    <property type="match status" value="1"/>
</dbReference>
<name>A0A6M1PJC6_9BACL</name>
<dbReference type="AlphaFoldDB" id="A0A6M1PJC6"/>
<dbReference type="PROSITE" id="PS00687">
    <property type="entry name" value="ALDEHYDE_DEHYDR_GLU"/>
    <property type="match status" value="1"/>
</dbReference>
<dbReference type="InterPro" id="IPR016162">
    <property type="entry name" value="Ald_DH_N"/>
</dbReference>
<organism evidence="6 7">
    <name type="scientific">Paenibacillus apii</name>
    <dbReference type="NCBI Taxonomy" id="1850370"/>
    <lineage>
        <taxon>Bacteria</taxon>
        <taxon>Bacillati</taxon>
        <taxon>Bacillota</taxon>
        <taxon>Bacilli</taxon>
        <taxon>Bacillales</taxon>
        <taxon>Paenibacillaceae</taxon>
        <taxon>Paenibacillus</taxon>
    </lineage>
</organism>
<gene>
    <name evidence="6" type="ORF">G5B47_08715</name>
</gene>
<sequence>MTVKARLAVETYRNLVNGEWTESLGGETFDSVNPADTEDVVGRFQASVPEDVERAVAAAERAFRTWKDVPPSRKAALMFKAADLLEARLETLAAELTREEGKTLLNSMAEVKRSVQTLRYYASEGMNVAGATLPSDDPATFVYTKKEPLGVVAVITPWNFPLSIPVRKIAPALVTGNTVVFKPASDTPLVAYRLAEAIHEAGFPPGVFNLVTGSASQAGKPLTSHQAVKAVTFTGSTAAGEQIQRTVSLSTRTQFELGGKNPLIVLDDADIDFAVELAVKGGFELTGQACTGTSRVIVMEAVHDAFVEKLIERTRTLTVGSGFDSASEIGPLANRSQLDNVLSYIRIGQDEGADLAAGGERLTGGDYDRGYYVRPAVFTGVNPKMRIAQEEIFGPVISVIKVKCFNKALKVANGVQYGLSASICTASPERIQYFIDHMDSGLVKVNAPTTGNAVNAPFGGLKMSGTGTYREAGRAALDFYLREKTVYQQARPIKFCCSL</sequence>
<protein>
    <submittedName>
        <fullName evidence="6">Aldehyde dehydrogenase family protein</fullName>
    </submittedName>
</protein>
<feature type="active site" evidence="3">
    <location>
        <position position="256"/>
    </location>
</feature>
<evidence type="ECO:0000256" key="1">
    <source>
        <dbReference type="ARBA" id="ARBA00009986"/>
    </source>
</evidence>
<keyword evidence="2 4" id="KW-0560">Oxidoreductase</keyword>
<dbReference type="InterPro" id="IPR029510">
    <property type="entry name" value="Ald_DH_CS_GLU"/>
</dbReference>
<evidence type="ECO:0000256" key="3">
    <source>
        <dbReference type="PROSITE-ProRule" id="PRU10007"/>
    </source>
</evidence>
<comment type="caution">
    <text evidence="6">The sequence shown here is derived from an EMBL/GenBank/DDBJ whole genome shotgun (WGS) entry which is preliminary data.</text>
</comment>
<dbReference type="InterPro" id="IPR016163">
    <property type="entry name" value="Ald_DH_C"/>
</dbReference>
<dbReference type="EMBL" id="JAAKGU010000003">
    <property type="protein sequence ID" value="NGM82498.1"/>
    <property type="molecule type" value="Genomic_DNA"/>
</dbReference>
<evidence type="ECO:0000313" key="6">
    <source>
        <dbReference type="EMBL" id="NGM82498.1"/>
    </source>
</evidence>
<dbReference type="RefSeq" id="WP_165096953.1">
    <property type="nucleotide sequence ID" value="NZ_JAAKGU010000003.1"/>
</dbReference>
<dbReference type="PROSITE" id="PS00070">
    <property type="entry name" value="ALDEHYDE_DEHYDR_CYS"/>
    <property type="match status" value="1"/>
</dbReference>